<proteinExistence type="predicted"/>
<dbReference type="AlphaFoldDB" id="A0AAV9CKB6"/>
<organism evidence="1 2">
    <name type="scientific">Acorus calamus</name>
    <name type="common">Sweet flag</name>
    <dbReference type="NCBI Taxonomy" id="4465"/>
    <lineage>
        <taxon>Eukaryota</taxon>
        <taxon>Viridiplantae</taxon>
        <taxon>Streptophyta</taxon>
        <taxon>Embryophyta</taxon>
        <taxon>Tracheophyta</taxon>
        <taxon>Spermatophyta</taxon>
        <taxon>Magnoliopsida</taxon>
        <taxon>Liliopsida</taxon>
        <taxon>Acoraceae</taxon>
        <taxon>Acorus</taxon>
    </lineage>
</organism>
<accession>A0AAV9CKB6</accession>
<evidence type="ECO:0000313" key="2">
    <source>
        <dbReference type="Proteomes" id="UP001180020"/>
    </source>
</evidence>
<protein>
    <submittedName>
        <fullName evidence="1">Uncharacterized protein</fullName>
    </submittedName>
</protein>
<reference evidence="1" key="2">
    <citation type="submission" date="2023-06" db="EMBL/GenBank/DDBJ databases">
        <authorList>
            <person name="Ma L."/>
            <person name="Liu K.-W."/>
            <person name="Li Z."/>
            <person name="Hsiao Y.-Y."/>
            <person name="Qi Y."/>
            <person name="Fu T."/>
            <person name="Tang G."/>
            <person name="Zhang D."/>
            <person name="Sun W.-H."/>
            <person name="Liu D.-K."/>
            <person name="Li Y."/>
            <person name="Chen G.-Z."/>
            <person name="Liu X.-D."/>
            <person name="Liao X.-Y."/>
            <person name="Jiang Y.-T."/>
            <person name="Yu X."/>
            <person name="Hao Y."/>
            <person name="Huang J."/>
            <person name="Zhao X.-W."/>
            <person name="Ke S."/>
            <person name="Chen Y.-Y."/>
            <person name="Wu W.-L."/>
            <person name="Hsu J.-L."/>
            <person name="Lin Y.-F."/>
            <person name="Huang M.-D."/>
            <person name="Li C.-Y."/>
            <person name="Huang L."/>
            <person name="Wang Z.-W."/>
            <person name="Zhao X."/>
            <person name="Zhong W.-Y."/>
            <person name="Peng D.-H."/>
            <person name="Ahmad S."/>
            <person name="Lan S."/>
            <person name="Zhang J.-S."/>
            <person name="Tsai W.-C."/>
            <person name="Van De Peer Y."/>
            <person name="Liu Z.-J."/>
        </authorList>
    </citation>
    <scope>NUCLEOTIDE SEQUENCE</scope>
    <source>
        <strain evidence="1">CP</strain>
        <tissue evidence="1">Leaves</tissue>
    </source>
</reference>
<comment type="caution">
    <text evidence="1">The sequence shown here is derived from an EMBL/GenBank/DDBJ whole genome shotgun (WGS) entry which is preliminary data.</text>
</comment>
<dbReference type="EMBL" id="JAUJYO010000018">
    <property type="protein sequence ID" value="KAK1289346.1"/>
    <property type="molecule type" value="Genomic_DNA"/>
</dbReference>
<evidence type="ECO:0000313" key="1">
    <source>
        <dbReference type="EMBL" id="KAK1289346.1"/>
    </source>
</evidence>
<sequence length="254" mass="28723">MGILPLRVTKFSLNGILEVDLPQLPRMKKKGEMCPIIGIIVNNGGKPRYVGGHQEIIMIDKTTTYDERRSSKEGDQSREWSMMTKNRPSHEFSPHLLSSSHMAFNVNLSPPPSPLNAAHPECPHDNDRDMGVEMDNEEVEVDTDSEHLESMAYVSNEYVGPETDVEQNADDKVLVEHFQPSQRFEERPPSIYTTAEMVNAAIQEGPETVYGHSSSGDTGEDPFRVSRENKLSQSVESKMYGLRDHFWKLGRLLH</sequence>
<reference evidence="1" key="1">
    <citation type="journal article" date="2023" name="Nat. Commun.">
        <title>Diploid and tetraploid genomes of Acorus and the evolution of monocots.</title>
        <authorList>
            <person name="Ma L."/>
            <person name="Liu K.W."/>
            <person name="Li Z."/>
            <person name="Hsiao Y.Y."/>
            <person name="Qi Y."/>
            <person name="Fu T."/>
            <person name="Tang G.D."/>
            <person name="Zhang D."/>
            <person name="Sun W.H."/>
            <person name="Liu D.K."/>
            <person name="Li Y."/>
            <person name="Chen G.Z."/>
            <person name="Liu X.D."/>
            <person name="Liao X.Y."/>
            <person name="Jiang Y.T."/>
            <person name="Yu X."/>
            <person name="Hao Y."/>
            <person name="Huang J."/>
            <person name="Zhao X.W."/>
            <person name="Ke S."/>
            <person name="Chen Y.Y."/>
            <person name="Wu W.L."/>
            <person name="Hsu J.L."/>
            <person name="Lin Y.F."/>
            <person name="Huang M.D."/>
            <person name="Li C.Y."/>
            <person name="Huang L."/>
            <person name="Wang Z.W."/>
            <person name="Zhao X."/>
            <person name="Zhong W.Y."/>
            <person name="Peng D.H."/>
            <person name="Ahmad S."/>
            <person name="Lan S."/>
            <person name="Zhang J.S."/>
            <person name="Tsai W.C."/>
            <person name="Van de Peer Y."/>
            <person name="Liu Z.J."/>
        </authorList>
    </citation>
    <scope>NUCLEOTIDE SEQUENCE</scope>
    <source>
        <strain evidence="1">CP</strain>
    </source>
</reference>
<keyword evidence="2" id="KW-1185">Reference proteome</keyword>
<gene>
    <name evidence="1" type="ORF">QJS10_CPB18g00093</name>
</gene>
<dbReference type="Proteomes" id="UP001180020">
    <property type="component" value="Unassembled WGS sequence"/>
</dbReference>
<name>A0AAV9CKB6_ACOCL</name>